<accession>A0A0E0BUL7</accession>
<dbReference type="Proteomes" id="UP000026961">
    <property type="component" value="Chromosome 12"/>
</dbReference>
<evidence type="ECO:0000313" key="2">
    <source>
        <dbReference type="Proteomes" id="UP000026961"/>
    </source>
</evidence>
<protein>
    <submittedName>
        <fullName evidence="1">Uncharacterized protein</fullName>
    </submittedName>
</protein>
<sequence length="78" mass="8598">MPCRGPGLRASGLMAIYAPKAWVPGRVVYGPRGWDSGSHVMNSQRPLLFHRTTRRTHGAAVKLLVSAEVTNARSRSLW</sequence>
<keyword evidence="2" id="KW-1185">Reference proteome</keyword>
<reference evidence="1" key="2">
    <citation type="submission" date="2018-05" db="EMBL/GenBank/DDBJ databases">
        <title>OgluRS3 (Oryza glumaepatula Reference Sequence Version 3).</title>
        <authorList>
            <person name="Zhang J."/>
            <person name="Kudrna D."/>
            <person name="Lee S."/>
            <person name="Talag J."/>
            <person name="Welchert J."/>
            <person name="Wing R.A."/>
        </authorList>
    </citation>
    <scope>NUCLEOTIDE SEQUENCE [LARGE SCALE GENOMIC DNA]</scope>
</reference>
<evidence type="ECO:0000313" key="1">
    <source>
        <dbReference type="EnsemblPlants" id="OGLUM12G18820.1"/>
    </source>
</evidence>
<organism evidence="1">
    <name type="scientific">Oryza glumipatula</name>
    <dbReference type="NCBI Taxonomy" id="40148"/>
    <lineage>
        <taxon>Eukaryota</taxon>
        <taxon>Viridiplantae</taxon>
        <taxon>Streptophyta</taxon>
        <taxon>Embryophyta</taxon>
        <taxon>Tracheophyta</taxon>
        <taxon>Spermatophyta</taxon>
        <taxon>Magnoliopsida</taxon>
        <taxon>Liliopsida</taxon>
        <taxon>Poales</taxon>
        <taxon>Poaceae</taxon>
        <taxon>BOP clade</taxon>
        <taxon>Oryzoideae</taxon>
        <taxon>Oryzeae</taxon>
        <taxon>Oryzinae</taxon>
        <taxon>Oryza</taxon>
    </lineage>
</organism>
<proteinExistence type="predicted"/>
<reference evidence="1" key="1">
    <citation type="submission" date="2015-04" db="UniProtKB">
        <authorList>
            <consortium name="EnsemblPlants"/>
        </authorList>
    </citation>
    <scope>IDENTIFICATION</scope>
</reference>
<dbReference type="EnsemblPlants" id="OGLUM12G18820.1">
    <property type="protein sequence ID" value="OGLUM12G18820.1"/>
    <property type="gene ID" value="OGLUM12G18820"/>
</dbReference>
<name>A0A0E0BUL7_9ORYZ</name>
<dbReference type="AlphaFoldDB" id="A0A0E0BUL7"/>
<dbReference type="Gramene" id="OGLUM12G18820.1">
    <property type="protein sequence ID" value="OGLUM12G18820.1"/>
    <property type="gene ID" value="OGLUM12G18820"/>
</dbReference>
<dbReference type="HOGENOM" id="CLU_2625953_0_0_1"/>